<dbReference type="GO" id="GO:0071555">
    <property type="term" value="P:cell wall organization"/>
    <property type="evidence" value="ECO:0007669"/>
    <property type="project" value="UniProtKB-KW"/>
</dbReference>
<evidence type="ECO:0000256" key="19">
    <source>
        <dbReference type="PIRSR" id="PIRSR605150-2"/>
    </source>
</evidence>
<evidence type="ECO:0000256" key="6">
    <source>
        <dbReference type="ARBA" id="ARBA00022676"/>
    </source>
</evidence>
<keyword evidence="5 21" id="KW-1003">Cell membrane</keyword>
<feature type="binding site" evidence="19">
    <location>
        <position position="376"/>
    </location>
    <ligand>
        <name>UDP-alpha-D-glucose</name>
        <dbReference type="ChEBI" id="CHEBI:58885"/>
    </ligand>
</feature>
<feature type="binding site" evidence="19">
    <location>
        <position position="377"/>
    </location>
    <ligand>
        <name>UDP-alpha-D-glucose</name>
        <dbReference type="ChEBI" id="CHEBI:58885"/>
    </ligand>
</feature>
<comment type="pathway">
    <text evidence="3 21">Glycan metabolism; plant cellulose biosynthesis.</text>
</comment>
<dbReference type="InterPro" id="IPR005150">
    <property type="entry name" value="Cellulose_synth"/>
</dbReference>
<dbReference type="Pfam" id="PF14569">
    <property type="entry name" value="zf-UDP"/>
    <property type="match status" value="1"/>
</dbReference>
<dbReference type="InParanoid" id="A0A6I9QI88"/>
<evidence type="ECO:0000256" key="15">
    <source>
        <dbReference type="ARBA" id="ARBA00023211"/>
    </source>
</evidence>
<name>A0A6I9QI88_ELAGV</name>
<evidence type="ECO:0000256" key="10">
    <source>
        <dbReference type="ARBA" id="ARBA00022771"/>
    </source>
</evidence>
<evidence type="ECO:0000256" key="14">
    <source>
        <dbReference type="ARBA" id="ARBA00023136"/>
    </source>
</evidence>
<dbReference type="SUPFAM" id="SSF53448">
    <property type="entry name" value="Nucleotide-diphospho-sugar transferases"/>
    <property type="match status" value="1"/>
</dbReference>
<dbReference type="Gene3D" id="3.90.550.10">
    <property type="entry name" value="Spore Coat Polysaccharide Biosynthesis Protein SpsA, Chain A"/>
    <property type="match status" value="1"/>
</dbReference>
<evidence type="ECO:0000256" key="7">
    <source>
        <dbReference type="ARBA" id="ARBA00022679"/>
    </source>
</evidence>
<dbReference type="OrthoDB" id="72851at2759"/>
<keyword evidence="6 21" id="KW-0328">Glycosyltransferase</keyword>
<feature type="transmembrane region" description="Helical" evidence="21">
    <location>
        <begin position="920"/>
        <end position="938"/>
    </location>
</feature>
<evidence type="ECO:0000256" key="18">
    <source>
        <dbReference type="PIRSR" id="PIRSR605150-1"/>
    </source>
</evidence>
<evidence type="ECO:0000256" key="20">
    <source>
        <dbReference type="PROSITE-ProRule" id="PRU00175"/>
    </source>
</evidence>
<dbReference type="PROSITE" id="PS50089">
    <property type="entry name" value="ZF_RING_2"/>
    <property type="match status" value="1"/>
</dbReference>
<evidence type="ECO:0000256" key="13">
    <source>
        <dbReference type="ARBA" id="ARBA00022989"/>
    </source>
</evidence>
<keyword evidence="13 21" id="KW-1133">Transmembrane helix</keyword>
<comment type="similarity">
    <text evidence="4 21">Belongs to the glycosyltransferase 2 family. Plant cellulose synthase subfamily.</text>
</comment>
<dbReference type="InterPro" id="IPR029044">
    <property type="entry name" value="Nucleotide-diphossugar_trans"/>
</dbReference>
<dbReference type="InterPro" id="IPR027934">
    <property type="entry name" value="CES_Znf_RING"/>
</dbReference>
<keyword evidence="7 21" id="KW-0808">Transferase</keyword>
<accession>A0A6I9QI88</accession>
<dbReference type="UniPathway" id="UPA00695"/>
<dbReference type="SUPFAM" id="SSF57850">
    <property type="entry name" value="RING/U-box"/>
    <property type="match status" value="1"/>
</dbReference>
<reference evidence="24" key="1">
    <citation type="submission" date="2025-08" db="UniProtKB">
        <authorList>
            <consortium name="RefSeq"/>
        </authorList>
    </citation>
    <scope>IDENTIFICATION</scope>
</reference>
<organism evidence="23 24">
    <name type="scientific">Elaeis guineensis var. tenera</name>
    <name type="common">Oil palm</name>
    <dbReference type="NCBI Taxonomy" id="51953"/>
    <lineage>
        <taxon>Eukaryota</taxon>
        <taxon>Viridiplantae</taxon>
        <taxon>Streptophyta</taxon>
        <taxon>Embryophyta</taxon>
        <taxon>Tracheophyta</taxon>
        <taxon>Spermatophyta</taxon>
        <taxon>Magnoliopsida</taxon>
        <taxon>Liliopsida</taxon>
        <taxon>Arecaceae</taxon>
        <taxon>Arecoideae</taxon>
        <taxon>Cocoseae</taxon>
        <taxon>Elaeidinae</taxon>
        <taxon>Elaeis</taxon>
    </lineage>
</organism>
<dbReference type="GO" id="GO:0008270">
    <property type="term" value="F:zinc ion binding"/>
    <property type="evidence" value="ECO:0007669"/>
    <property type="project" value="UniProtKB-KW"/>
</dbReference>
<keyword evidence="12 21" id="KW-0135">Cellulose biosynthesis</keyword>
<keyword evidence="15" id="KW-0464">Manganese</keyword>
<evidence type="ECO:0000313" key="23">
    <source>
        <dbReference type="Proteomes" id="UP000504607"/>
    </source>
</evidence>
<evidence type="ECO:0000256" key="16">
    <source>
        <dbReference type="ARBA" id="ARBA00023316"/>
    </source>
</evidence>
<feature type="transmembrane region" description="Helical" evidence="21">
    <location>
        <begin position="1036"/>
        <end position="1054"/>
    </location>
</feature>
<feature type="transmembrane region" description="Helical" evidence="21">
    <location>
        <begin position="1002"/>
        <end position="1024"/>
    </location>
</feature>
<comment type="cofactor">
    <cofactor evidence="21">
        <name>Zn(2+)</name>
        <dbReference type="ChEBI" id="CHEBI:29105"/>
    </cofactor>
    <text evidence="21">Binds 2 Zn(2+) ions per subunit.</text>
</comment>
<evidence type="ECO:0000256" key="1">
    <source>
        <dbReference type="ARBA" id="ARBA00001936"/>
    </source>
</evidence>
<protein>
    <recommendedName>
        <fullName evidence="21">Cellulose synthase</fullName>
        <ecNumber evidence="21">2.4.1.12</ecNumber>
    </recommendedName>
</protein>
<sequence>MEKPIRKKIHDQFCEVCRSWLGSHQDGRPPLACNECGYPVCRTCYEFMWKVGNQSCPKCSNTYKRHTDNSNLNLTKWKSSIGGTEFPAIVSDELQCTADSWEHNSKHIVDSSNLESPASSKDLYTAANYRWEQENDASHYPNKTIVPLDFPPRRIIWKGLKAYTGLPSHFIKRCTFSYPSFDIRGGRIDYFLPSPVPFYSAIEKEYPRESVLMSFNTAFWRERLQQWKLSQQTMSCTTRGHETLLKVNDSSPLLEVERDQLERDEELRQPLSRKVSIPSSKINPYRVVMIFQIVALAFFFRYRLVNPVHNAYGLWLTSIICESWFALSWILNQLPKWQPITRITYPERLCLRYNQPGKPCQLACIDVFVTTVDPLKEPPLVTSNTVLSILAVDYPAESVTCYVSDDGASLLTFEALTLTCQFARKWVPFCKKFNIEPRAPEFYFSQKVDYLKYNICPTFAKERRTMKRQYEEFKIEINFLVAKFQNVPCDGWIMRDGSPWPGNNTQNHPGMIQILLGHGGPLDNEGKELPQLVYVSREKHPGYYHNRMAGALNSLVRVSAILTNGMYILNLNCNHYVNNSKAFLEAMCFMMDPNIAKKACYVQFPQRFDGIDTSDQYASHNTIFYDINLKGLDGIQGPFYVGTGCFFNRKALYGYDPPLEPKCCRFSWGRPGKKDFADGCVYAPTIHLESNDLGIYNMEPSSREMENPSPLLSLKKYFGQSPTLIASIIVKDDRFSTSATREDLLKEAIHVISCDYEENTAWGREIGWMYGSLASDILTGLKMHARGWRSIYCMPFLPAFKAIMPISLSDRLNQLLQWAIGSVEILLSRHCPVWYAYGGKLRLFERIAYINATIYPITSIPLVIYCTLPAVCLITGKFIVPQIGDIGSISLTLLFFSIIATGFLEMRWSSVGTQEWWRSQQLWVIGGLSSHLFAIIYGPMKILMGKKTNLTVLTEKSVENDLRELCTFRWTSLLISPTTIILINLCAMVSGISSAINSGYGSWGLLFAKLFLSSLVIIHLYPFLKGLVVRQHRMPTVVIVWSLLLAAIFSLLWVRMNPFVTRFTGPNFQECGIYC</sequence>
<keyword evidence="11 21" id="KW-0862">Zinc</keyword>
<dbReference type="PANTHER" id="PTHR13301">
    <property type="entry name" value="X-BOX TRANSCRIPTION FACTOR-RELATED"/>
    <property type="match status" value="1"/>
</dbReference>
<feature type="transmembrane region" description="Helical" evidence="21">
    <location>
        <begin position="886"/>
        <end position="908"/>
    </location>
</feature>
<evidence type="ECO:0000256" key="5">
    <source>
        <dbReference type="ARBA" id="ARBA00022475"/>
    </source>
</evidence>
<evidence type="ECO:0000256" key="3">
    <source>
        <dbReference type="ARBA" id="ARBA00004768"/>
    </source>
</evidence>
<evidence type="ECO:0000256" key="17">
    <source>
        <dbReference type="ARBA" id="ARBA00048682"/>
    </source>
</evidence>
<evidence type="ECO:0000313" key="24">
    <source>
        <dbReference type="RefSeq" id="XP_010910021.2"/>
    </source>
</evidence>
<keyword evidence="8 21" id="KW-0812">Transmembrane</keyword>
<evidence type="ECO:0000256" key="9">
    <source>
        <dbReference type="ARBA" id="ARBA00022723"/>
    </source>
</evidence>
<evidence type="ECO:0000256" key="12">
    <source>
        <dbReference type="ARBA" id="ARBA00022916"/>
    </source>
</evidence>
<dbReference type="GeneID" id="105035989"/>
<feature type="binding site" evidence="19">
    <location>
        <position position="406"/>
    </location>
    <ligand>
        <name>UDP-alpha-D-glucose</name>
        <dbReference type="ChEBI" id="CHEBI:58885"/>
    </ligand>
</feature>
<proteinExistence type="inferred from homology"/>
<dbReference type="Pfam" id="PF03552">
    <property type="entry name" value="Cellulose_synt"/>
    <property type="match status" value="1"/>
</dbReference>
<dbReference type="Proteomes" id="UP000504607">
    <property type="component" value="Chromosome 2"/>
</dbReference>
<feature type="domain" description="RING-type" evidence="22">
    <location>
        <begin position="14"/>
        <end position="60"/>
    </location>
</feature>
<evidence type="ECO:0000259" key="22">
    <source>
        <dbReference type="PROSITE" id="PS50089"/>
    </source>
</evidence>
<dbReference type="RefSeq" id="XP_010910021.2">
    <property type="nucleotide sequence ID" value="XM_010911719.3"/>
</dbReference>
<dbReference type="GO" id="GO:0005886">
    <property type="term" value="C:plasma membrane"/>
    <property type="evidence" value="ECO:0007669"/>
    <property type="project" value="UniProtKB-SubCell"/>
</dbReference>
<feature type="transmembrane region" description="Helical" evidence="21">
    <location>
        <begin position="853"/>
        <end position="874"/>
    </location>
</feature>
<gene>
    <name evidence="24" type="primary">LOC105035989</name>
</gene>
<comment type="subcellular location">
    <subcellularLocation>
        <location evidence="2 21">Cell membrane</location>
        <topology evidence="2 21">Multi-pass membrane protein</topology>
    </subcellularLocation>
</comment>
<evidence type="ECO:0000256" key="4">
    <source>
        <dbReference type="ARBA" id="ARBA00007548"/>
    </source>
</evidence>
<feature type="transmembrane region" description="Helical" evidence="21">
    <location>
        <begin position="973"/>
        <end position="996"/>
    </location>
</feature>
<keyword evidence="9 21" id="KW-0479">Metal-binding</keyword>
<keyword evidence="16 21" id="KW-0961">Cell wall biogenesis/degradation</keyword>
<evidence type="ECO:0000256" key="8">
    <source>
        <dbReference type="ARBA" id="ARBA00022692"/>
    </source>
</evidence>
<comment type="caution">
    <text evidence="21">Lacks conserved residue(s) required for the propagation of feature annotation.</text>
</comment>
<keyword evidence="14 21" id="KW-0472">Membrane</keyword>
<dbReference type="GO" id="GO:0030244">
    <property type="term" value="P:cellulose biosynthetic process"/>
    <property type="evidence" value="ECO:0007669"/>
    <property type="project" value="UniProtKB-KW"/>
</dbReference>
<keyword evidence="23" id="KW-1185">Reference proteome</keyword>
<dbReference type="AlphaFoldDB" id="A0A6I9QI88"/>
<feature type="active site" evidence="18">
    <location>
        <position position="776"/>
    </location>
</feature>
<dbReference type="Gene3D" id="3.30.40.10">
    <property type="entry name" value="Zinc/RING finger domain, C3HC4 (zinc finger)"/>
    <property type="match status" value="1"/>
</dbReference>
<evidence type="ECO:0000256" key="2">
    <source>
        <dbReference type="ARBA" id="ARBA00004651"/>
    </source>
</evidence>
<comment type="catalytic activity">
    <reaction evidence="17 21">
        <text>[(1-&gt;4)-beta-D-glucosyl](n) + UDP-alpha-D-glucose = [(1-&gt;4)-beta-D-glucosyl](n+1) + UDP + H(+)</text>
        <dbReference type="Rhea" id="RHEA:19929"/>
        <dbReference type="Rhea" id="RHEA-COMP:10033"/>
        <dbReference type="Rhea" id="RHEA-COMP:10034"/>
        <dbReference type="ChEBI" id="CHEBI:15378"/>
        <dbReference type="ChEBI" id="CHEBI:18246"/>
        <dbReference type="ChEBI" id="CHEBI:58223"/>
        <dbReference type="ChEBI" id="CHEBI:58885"/>
        <dbReference type="EC" id="2.4.1.12"/>
    </reaction>
</comment>
<evidence type="ECO:0000256" key="21">
    <source>
        <dbReference type="RuleBase" id="RU361116"/>
    </source>
</evidence>
<evidence type="ECO:0000256" key="11">
    <source>
        <dbReference type="ARBA" id="ARBA00022833"/>
    </source>
</evidence>
<dbReference type="GO" id="GO:0071669">
    <property type="term" value="P:plant-type cell wall organization or biogenesis"/>
    <property type="evidence" value="ECO:0007669"/>
    <property type="project" value="UniProtKB-ARBA"/>
</dbReference>
<dbReference type="InterPro" id="IPR001841">
    <property type="entry name" value="Znf_RING"/>
</dbReference>
<dbReference type="EC" id="2.4.1.12" evidence="21"/>
<comment type="cofactor">
    <cofactor evidence="1">
        <name>Mn(2+)</name>
        <dbReference type="ChEBI" id="CHEBI:29035"/>
    </cofactor>
</comment>
<keyword evidence="10 20" id="KW-0863">Zinc-finger</keyword>
<feature type="active site" evidence="18">
    <location>
        <position position="406"/>
    </location>
</feature>
<dbReference type="InterPro" id="IPR013083">
    <property type="entry name" value="Znf_RING/FYVE/PHD"/>
</dbReference>
<dbReference type="GO" id="GO:0016760">
    <property type="term" value="F:cellulose synthase (UDP-forming) activity"/>
    <property type="evidence" value="ECO:0007669"/>
    <property type="project" value="UniProtKB-EC"/>
</dbReference>
<dbReference type="KEGG" id="egu:105035989"/>